<accession>A0A9N8QRZ8</accession>
<evidence type="ECO:0000259" key="1">
    <source>
        <dbReference type="Pfam" id="PF13358"/>
    </source>
</evidence>
<dbReference type="InterPro" id="IPR052338">
    <property type="entry name" value="Transposase_5"/>
</dbReference>
<feature type="domain" description="Tc1-like transposase DDE" evidence="1">
    <location>
        <begin position="10"/>
        <end position="169"/>
    </location>
</feature>
<protein>
    <recommendedName>
        <fullName evidence="1">Tc1-like transposase DDE domain-containing protein</fullName>
    </recommendedName>
</protein>
<dbReference type="GO" id="GO:0003676">
    <property type="term" value="F:nucleic acid binding"/>
    <property type="evidence" value="ECO:0007669"/>
    <property type="project" value="InterPro"/>
</dbReference>
<dbReference type="AlphaFoldDB" id="A0A9N8QRZ8"/>
<dbReference type="InterPro" id="IPR036397">
    <property type="entry name" value="RNaseH_sf"/>
</dbReference>
<dbReference type="PANTHER" id="PTHR23022">
    <property type="entry name" value="TRANSPOSABLE ELEMENT-RELATED"/>
    <property type="match status" value="1"/>
</dbReference>
<dbReference type="EMBL" id="CAJHJF010001916">
    <property type="protein sequence ID" value="CAD6922464.1"/>
    <property type="molecule type" value="Genomic_DNA"/>
</dbReference>
<evidence type="ECO:0000313" key="2">
    <source>
        <dbReference type="EMBL" id="CAD6922464.1"/>
    </source>
</evidence>
<dbReference type="Proteomes" id="UP000836404">
    <property type="component" value="Unassembled WGS sequence"/>
</dbReference>
<dbReference type="Gene3D" id="3.30.420.10">
    <property type="entry name" value="Ribonuclease H-like superfamily/Ribonuclease H"/>
    <property type="match status" value="1"/>
</dbReference>
<organism evidence="2 3">
    <name type="scientific">Tilletia laevis</name>
    <dbReference type="NCBI Taxonomy" id="157183"/>
    <lineage>
        <taxon>Eukaryota</taxon>
        <taxon>Fungi</taxon>
        <taxon>Dikarya</taxon>
        <taxon>Basidiomycota</taxon>
        <taxon>Ustilaginomycotina</taxon>
        <taxon>Exobasidiomycetes</taxon>
        <taxon>Tilletiales</taxon>
        <taxon>Tilletiaceae</taxon>
        <taxon>Tilletia</taxon>
    </lineage>
</organism>
<dbReference type="InterPro" id="IPR038717">
    <property type="entry name" value="Tc1-like_DDE_dom"/>
</dbReference>
<feature type="non-terminal residue" evidence="2">
    <location>
        <position position="200"/>
    </location>
</feature>
<feature type="non-terminal residue" evidence="2">
    <location>
        <position position="1"/>
    </location>
</feature>
<gene>
    <name evidence="2" type="ORF">JKILLFL_G3243</name>
</gene>
<reference evidence="2 3" key="1">
    <citation type="submission" date="2020-10" db="EMBL/GenBank/DDBJ databases">
        <authorList>
            <person name="Sedaghatjoo S."/>
        </authorList>
    </citation>
    <scope>NUCLEOTIDE SEQUENCE [LARGE SCALE GENOMIC DNA]</scope>
    <source>
        <strain evidence="2 3">LLFL</strain>
    </source>
</reference>
<evidence type="ECO:0000313" key="3">
    <source>
        <dbReference type="Proteomes" id="UP000836404"/>
    </source>
</evidence>
<dbReference type="Pfam" id="PF13358">
    <property type="entry name" value="DDE_3"/>
    <property type="match status" value="1"/>
</dbReference>
<proteinExistence type="predicted"/>
<keyword evidence="3" id="KW-1185">Reference proteome</keyword>
<name>A0A9N8QRZ8_9BASI</name>
<comment type="caution">
    <text evidence="2">The sequence shown here is derived from an EMBL/GenBank/DDBJ whole genome shotgun (WGS) entry which is preliminary data.</text>
</comment>
<sequence>NWTASDWNKVVFSDETKINRFGSDGRKWVWAVKGSPLTEREVTPTYKFGGGGVMVWGCITSSSVGGMAFIQGIMDSKKYTDILQDRLLPTLDALDLLPQAVPQQQYIFQHDNDPKHKSRHTKAWLAHLEISVLDWPAQSPDLNPIEHLWRRLKEQLKGYRTPAANLDQLRDRILEQWALIPQDYIEKLYASMPDRIRAVI</sequence>
<dbReference type="PANTHER" id="PTHR23022:SF135">
    <property type="entry name" value="SI:DKEY-77F5.3"/>
    <property type="match status" value="1"/>
</dbReference>